<evidence type="ECO:0000313" key="2">
    <source>
        <dbReference type="Proteomes" id="UP000031546"/>
    </source>
</evidence>
<sequence length="101" mass="11160">MATFNTASPSGAMAIPRLTRVPMMLPIKSITTGPVRSMYSTKFWKALLLDNSAAQSRNRCVILSSPSNTWLLFAPNAANRSMMPRNVLPKIRPIFGMFSIT</sequence>
<comment type="caution">
    <text evidence="1">The sequence shown here is derived from an EMBL/GenBank/DDBJ whole genome shotgun (WGS) entry which is preliminary data.</text>
</comment>
<reference evidence="1 2" key="1">
    <citation type="submission" date="2015-01" db="EMBL/GenBank/DDBJ databases">
        <title>Genome sequences of high lactate-tolerant strain Salinicoccus roseus W12 with industrial interest.</title>
        <authorList>
            <person name="Wang H."/>
            <person name="Yu B."/>
        </authorList>
    </citation>
    <scope>NUCLEOTIDE SEQUENCE [LARGE SCALE GENOMIC DNA]</scope>
    <source>
        <strain evidence="1 2">W12</strain>
    </source>
</reference>
<dbReference type="Proteomes" id="UP000031546">
    <property type="component" value="Unassembled WGS sequence"/>
</dbReference>
<gene>
    <name evidence="1" type="ORF">SN16_10560</name>
</gene>
<evidence type="ECO:0000313" key="1">
    <source>
        <dbReference type="EMBL" id="KIH69944.1"/>
    </source>
</evidence>
<accession>A0A0C2HE77</accession>
<proteinExistence type="predicted"/>
<dbReference type="STRING" id="45670.SN16_10560"/>
<organism evidence="1 2">
    <name type="scientific">Salinicoccus roseus</name>
    <dbReference type="NCBI Taxonomy" id="45670"/>
    <lineage>
        <taxon>Bacteria</taxon>
        <taxon>Bacillati</taxon>
        <taxon>Bacillota</taxon>
        <taxon>Bacilli</taxon>
        <taxon>Bacillales</taxon>
        <taxon>Staphylococcaceae</taxon>
        <taxon>Salinicoccus</taxon>
    </lineage>
</organism>
<dbReference type="EMBL" id="JXII01000009">
    <property type="protein sequence ID" value="KIH69944.1"/>
    <property type="molecule type" value="Genomic_DNA"/>
</dbReference>
<protein>
    <submittedName>
        <fullName evidence="1">Uncharacterized protein</fullName>
    </submittedName>
</protein>
<name>A0A0C2HE77_9STAP</name>
<dbReference type="AlphaFoldDB" id="A0A0C2HE77"/>